<protein>
    <submittedName>
        <fullName evidence="3">Sialate O-acetylesterase</fullName>
    </submittedName>
</protein>
<keyword evidence="1" id="KW-0378">Hydrolase</keyword>
<feature type="domain" description="Sialate O-acetylesterase" evidence="2">
    <location>
        <begin position="106"/>
        <end position="352"/>
    </location>
</feature>
<evidence type="ECO:0000259" key="2">
    <source>
        <dbReference type="Pfam" id="PF03629"/>
    </source>
</evidence>
<dbReference type="PANTHER" id="PTHR22901">
    <property type="entry name" value="SIALATE O-ACETYLESTERASE"/>
    <property type="match status" value="1"/>
</dbReference>
<dbReference type="SUPFAM" id="SSF52266">
    <property type="entry name" value="SGNH hydrolase"/>
    <property type="match status" value="1"/>
</dbReference>
<evidence type="ECO:0000313" key="4">
    <source>
        <dbReference type="Proteomes" id="UP001595814"/>
    </source>
</evidence>
<dbReference type="RefSeq" id="WP_192462008.1">
    <property type="nucleotide sequence ID" value="NZ_JACYFJ010000002.1"/>
</dbReference>
<dbReference type="InterPro" id="IPR039329">
    <property type="entry name" value="SIAE"/>
</dbReference>
<keyword evidence="4" id="KW-1185">Reference proteome</keyword>
<evidence type="ECO:0000256" key="1">
    <source>
        <dbReference type="ARBA" id="ARBA00022801"/>
    </source>
</evidence>
<name>A0ABV8JWI1_9FLAO</name>
<evidence type="ECO:0000313" key="3">
    <source>
        <dbReference type="EMBL" id="MFC4097327.1"/>
    </source>
</evidence>
<dbReference type="Gene3D" id="3.40.50.1110">
    <property type="entry name" value="SGNH hydrolase"/>
    <property type="match status" value="1"/>
</dbReference>
<dbReference type="Pfam" id="PF03629">
    <property type="entry name" value="SASA"/>
    <property type="match status" value="1"/>
</dbReference>
<dbReference type="Proteomes" id="UP001595814">
    <property type="component" value="Unassembled WGS sequence"/>
</dbReference>
<gene>
    <name evidence="3" type="ORF">ACFOUT_15665</name>
</gene>
<reference evidence="4" key="1">
    <citation type="journal article" date="2019" name="Int. J. Syst. Evol. Microbiol.">
        <title>The Global Catalogue of Microorganisms (GCM) 10K type strain sequencing project: providing services to taxonomists for standard genome sequencing and annotation.</title>
        <authorList>
            <consortium name="The Broad Institute Genomics Platform"/>
            <consortium name="The Broad Institute Genome Sequencing Center for Infectious Disease"/>
            <person name="Wu L."/>
            <person name="Ma J."/>
        </authorList>
    </citation>
    <scope>NUCLEOTIDE SEQUENCE [LARGE SCALE GENOMIC DNA]</scope>
    <source>
        <strain evidence="4">CECT 7477</strain>
    </source>
</reference>
<comment type="caution">
    <text evidence="3">The sequence shown here is derived from an EMBL/GenBank/DDBJ whole genome shotgun (WGS) entry which is preliminary data.</text>
</comment>
<sequence>MKPNQLLLIIVLLTCQLAVAKITLPNIFGDHMVLQRNESAKIWGWAQTGEELTVTTSWDGKKYKVKTPITAVWEVFVNTPEAGGPFNITIEGFENEIVLNDVLIGEVWLCSGQSNMQWTATTNAGIDNAEEEIKKADYPNIRFFTVERRTAEFPQDDLPGTWEVCSPETMKDFSAVAYFFARRIQGEMNIPIGLVNNAWGGSPAEVWATRSVFEENEDLKKDAYSLKETPWSPVTPSYLYNGMVHALTGFKIAGTIWYQGESNVSRHGNYTKLFSKTVGSWRKAWGYEFPFYFVQIAPYKYDTPEVGAYLRNSQRIAQKVIPNSGMVVVSDIATINDIHPPNKQDVGLRLANLALKETYKKYEGEVHGPLYKSHKVDGKKVEVHFDHADGLMAKGKTITHFELAAGDGKWYPAKAKIKDDRIILTSKKVAEPVKVRFGWSNTAEPNLFNEAGLPASAFISE</sequence>
<dbReference type="InterPro" id="IPR005181">
    <property type="entry name" value="SASA"/>
</dbReference>
<organism evidence="3 4">
    <name type="scientific">Euzebyella saccharophila</name>
    <dbReference type="NCBI Taxonomy" id="679664"/>
    <lineage>
        <taxon>Bacteria</taxon>
        <taxon>Pseudomonadati</taxon>
        <taxon>Bacteroidota</taxon>
        <taxon>Flavobacteriia</taxon>
        <taxon>Flavobacteriales</taxon>
        <taxon>Flavobacteriaceae</taxon>
        <taxon>Euzebyella</taxon>
    </lineage>
</organism>
<dbReference type="InterPro" id="IPR036514">
    <property type="entry name" value="SGNH_hydro_sf"/>
</dbReference>
<accession>A0ABV8JWI1</accession>
<dbReference type="PANTHER" id="PTHR22901:SF0">
    <property type="entry name" value="SIALATE O-ACETYLESTERASE"/>
    <property type="match status" value="1"/>
</dbReference>
<proteinExistence type="predicted"/>
<dbReference type="EMBL" id="JBHSAW010000010">
    <property type="protein sequence ID" value="MFC4097327.1"/>
    <property type="molecule type" value="Genomic_DNA"/>
</dbReference>